<feature type="transmembrane region" description="Helical" evidence="4">
    <location>
        <begin position="70"/>
        <end position="87"/>
    </location>
</feature>
<comment type="caution">
    <text evidence="6">The sequence shown here is derived from an EMBL/GenBank/DDBJ whole genome shotgun (WGS) entry which is preliminary data.</text>
</comment>
<evidence type="ECO:0000259" key="5">
    <source>
        <dbReference type="PROSITE" id="PS50111"/>
    </source>
</evidence>
<dbReference type="RefSeq" id="WP_125479850.1">
    <property type="nucleotide sequence ID" value="NZ_RSFW01000012.1"/>
</dbReference>
<evidence type="ECO:0000256" key="4">
    <source>
        <dbReference type="SAM" id="Phobius"/>
    </source>
</evidence>
<proteinExistence type="inferred from homology"/>
<dbReference type="InterPro" id="IPR004089">
    <property type="entry name" value="MCPsignal_dom"/>
</dbReference>
<sequence>MKNIQEIKKQDLERKNSLIVKATLVSVILAAVVDIAMKKELAVILSIVVGGGVGVGIVASLHYSKKLVRFIPYLSIVIVSAVLFIIMENSVSPTAYILLYFILAAAAIYMDRKLLMLASGLGFMLITIFTMMHQHELPLETKNFVTIYLLYMLVTVMLGFQFSLSKKMEETIVAAQQETESLLTKDMETKTVIKENTKSIADLITEVKFKSKENYESSMEMTQSVTEISAGITIQSDSVVDITQTLENTNQVISKTSALVEKLHHDAMTAEKVSDKGDELMSKLISELTASYENMNDVNNHIHSLSALIKETANFASSIQGIASQTNLLALNASIEAARAGDSGRGFAVVAEEVRKLADNTSTTATQITENLNSVMSDTTKTKEGVNLTAEKLTHNLELAAETMEAFRMIHQTFLNLKNDISEQDELTKTILDSSIAIESSIAGFSSVIQQASAALEEISSAAISQSEHHEQLFKSVEAAHQSLDNLVKLQQK</sequence>
<feature type="transmembrane region" description="Helical" evidence="4">
    <location>
        <begin position="43"/>
        <end position="63"/>
    </location>
</feature>
<dbReference type="PROSITE" id="PS50111">
    <property type="entry name" value="CHEMOTAXIS_TRANSDUC_2"/>
    <property type="match status" value="1"/>
</dbReference>
<dbReference type="OrthoDB" id="242546at2"/>
<accession>A0A3R9DU65</accession>
<keyword evidence="4" id="KW-1133">Transmembrane helix</keyword>
<dbReference type="GO" id="GO:0004888">
    <property type="term" value="F:transmembrane signaling receptor activity"/>
    <property type="evidence" value="ECO:0007669"/>
    <property type="project" value="InterPro"/>
</dbReference>
<feature type="transmembrane region" description="Helical" evidence="4">
    <location>
        <begin position="144"/>
        <end position="164"/>
    </location>
</feature>
<keyword evidence="1 3" id="KW-0807">Transducer</keyword>
<feature type="transmembrane region" description="Helical" evidence="4">
    <location>
        <begin position="93"/>
        <end position="109"/>
    </location>
</feature>
<evidence type="ECO:0000256" key="2">
    <source>
        <dbReference type="ARBA" id="ARBA00029447"/>
    </source>
</evidence>
<gene>
    <name evidence="6" type="ORF">EJA10_09945</name>
</gene>
<keyword evidence="4" id="KW-0472">Membrane</keyword>
<dbReference type="AlphaFoldDB" id="A0A3R9DU65"/>
<dbReference type="SUPFAM" id="SSF58104">
    <property type="entry name" value="Methyl-accepting chemotaxis protein (MCP) signaling domain"/>
    <property type="match status" value="1"/>
</dbReference>
<feature type="transmembrane region" description="Helical" evidence="4">
    <location>
        <begin position="114"/>
        <end position="132"/>
    </location>
</feature>
<dbReference type="Pfam" id="PF00015">
    <property type="entry name" value="MCPsignal"/>
    <property type="match status" value="1"/>
</dbReference>
<feature type="domain" description="Methyl-accepting transducer" evidence="5">
    <location>
        <begin position="210"/>
        <end position="460"/>
    </location>
</feature>
<comment type="similarity">
    <text evidence="2">Belongs to the methyl-accepting chemotaxis (MCP) protein family.</text>
</comment>
<dbReference type="PANTHER" id="PTHR32089">
    <property type="entry name" value="METHYL-ACCEPTING CHEMOTAXIS PROTEIN MCPB"/>
    <property type="match status" value="1"/>
</dbReference>
<evidence type="ECO:0000313" key="6">
    <source>
        <dbReference type="EMBL" id="RSD27394.1"/>
    </source>
</evidence>
<dbReference type="PRINTS" id="PR00260">
    <property type="entry name" value="CHEMTRNSDUCR"/>
</dbReference>
<feature type="transmembrane region" description="Helical" evidence="4">
    <location>
        <begin position="18"/>
        <end position="37"/>
    </location>
</feature>
<dbReference type="Gene3D" id="1.10.287.950">
    <property type="entry name" value="Methyl-accepting chemotaxis protein"/>
    <property type="match status" value="1"/>
</dbReference>
<organism evidence="6 7">
    <name type="scientific">Mesobacillus subterraneus</name>
    <dbReference type="NCBI Taxonomy" id="285983"/>
    <lineage>
        <taxon>Bacteria</taxon>
        <taxon>Bacillati</taxon>
        <taxon>Bacillota</taxon>
        <taxon>Bacilli</taxon>
        <taxon>Bacillales</taxon>
        <taxon>Bacillaceae</taxon>
        <taxon>Mesobacillus</taxon>
    </lineage>
</organism>
<name>A0A3R9DU65_9BACI</name>
<dbReference type="PANTHER" id="PTHR32089:SF114">
    <property type="entry name" value="METHYL-ACCEPTING CHEMOTAXIS PROTEIN MCPB"/>
    <property type="match status" value="1"/>
</dbReference>
<dbReference type="InterPro" id="IPR004090">
    <property type="entry name" value="Chemotax_Me-accpt_rcpt"/>
</dbReference>
<reference evidence="7" key="1">
    <citation type="submission" date="2018-12" db="EMBL/GenBank/DDBJ databases">
        <title>Bacillus chawlae sp. nov., Bacillus glennii sp. nov., and Bacillus saganii sp. nov. Isolated from the Vehicle Assembly Building at Kennedy Space Center where the Viking Spacecraft were Assembled.</title>
        <authorList>
            <person name="Seuylemezian A."/>
            <person name="Vaishampayan P."/>
        </authorList>
    </citation>
    <scope>NUCLEOTIDE SEQUENCE [LARGE SCALE GENOMIC DNA]</scope>
    <source>
        <strain evidence="7">DSM 13966</strain>
    </source>
</reference>
<evidence type="ECO:0000313" key="7">
    <source>
        <dbReference type="Proteomes" id="UP000279911"/>
    </source>
</evidence>
<dbReference type="GO" id="GO:0007165">
    <property type="term" value="P:signal transduction"/>
    <property type="evidence" value="ECO:0007669"/>
    <property type="project" value="UniProtKB-KW"/>
</dbReference>
<dbReference type="SMART" id="SM00283">
    <property type="entry name" value="MA"/>
    <property type="match status" value="1"/>
</dbReference>
<dbReference type="GO" id="GO:0016020">
    <property type="term" value="C:membrane"/>
    <property type="evidence" value="ECO:0007669"/>
    <property type="project" value="InterPro"/>
</dbReference>
<evidence type="ECO:0000256" key="1">
    <source>
        <dbReference type="ARBA" id="ARBA00023224"/>
    </source>
</evidence>
<dbReference type="GO" id="GO:0006935">
    <property type="term" value="P:chemotaxis"/>
    <property type="evidence" value="ECO:0007669"/>
    <property type="project" value="InterPro"/>
</dbReference>
<dbReference type="Proteomes" id="UP000279911">
    <property type="component" value="Unassembled WGS sequence"/>
</dbReference>
<evidence type="ECO:0000256" key="3">
    <source>
        <dbReference type="PROSITE-ProRule" id="PRU00284"/>
    </source>
</evidence>
<keyword evidence="4" id="KW-0812">Transmembrane</keyword>
<protein>
    <submittedName>
        <fullName evidence="6">Chemotaxis protein</fullName>
    </submittedName>
</protein>
<dbReference type="EMBL" id="RSFW01000012">
    <property type="protein sequence ID" value="RSD27394.1"/>
    <property type="molecule type" value="Genomic_DNA"/>
</dbReference>